<proteinExistence type="predicted"/>
<evidence type="ECO:0000313" key="3">
    <source>
        <dbReference type="Proteomes" id="UP000789326"/>
    </source>
</evidence>
<organism evidence="2 3">
    <name type="scientific">Peribacillus simplex</name>
    <dbReference type="NCBI Taxonomy" id="1478"/>
    <lineage>
        <taxon>Bacteria</taxon>
        <taxon>Bacillati</taxon>
        <taxon>Bacillota</taxon>
        <taxon>Bacilli</taxon>
        <taxon>Bacillales</taxon>
        <taxon>Bacillaceae</taxon>
        <taxon>Peribacillus</taxon>
    </lineage>
</organism>
<evidence type="ECO:0000313" key="2">
    <source>
        <dbReference type="EMBL" id="CAH0214620.1"/>
    </source>
</evidence>
<reference evidence="2" key="1">
    <citation type="submission" date="2021-11" db="EMBL/GenBank/DDBJ databases">
        <authorList>
            <person name="Bulgarelli D."/>
        </authorList>
    </citation>
    <scope>NUCLEOTIDE SEQUENCE</scope>
    <source>
        <strain evidence="2">Bi133</strain>
    </source>
</reference>
<evidence type="ECO:0000256" key="1">
    <source>
        <dbReference type="SAM" id="MobiDB-lite"/>
    </source>
</evidence>
<comment type="caution">
    <text evidence="2">The sequence shown here is derived from an EMBL/GenBank/DDBJ whole genome shotgun (WGS) entry which is preliminary data.</text>
</comment>
<name>A0A9W4PEZ0_9BACI</name>
<protein>
    <submittedName>
        <fullName evidence="2">Uncharacterized protein</fullName>
    </submittedName>
</protein>
<accession>A0A9W4PEZ0</accession>
<gene>
    <name evidence="2" type="ORF">SRABI133_02246</name>
</gene>
<feature type="region of interest" description="Disordered" evidence="1">
    <location>
        <begin position="9"/>
        <end position="32"/>
    </location>
</feature>
<dbReference type="Proteomes" id="UP000789326">
    <property type="component" value="Unassembled WGS sequence"/>
</dbReference>
<dbReference type="EMBL" id="CAKKMG010000025">
    <property type="protein sequence ID" value="CAH0214620.1"/>
    <property type="molecule type" value="Genomic_DNA"/>
</dbReference>
<dbReference type="AlphaFoldDB" id="A0A9W4PEZ0"/>
<sequence length="100" mass="11637">MFPFLFRAKGRGNRSDLKRKTSRNHPSNKGVGGLPGRVILHDISPYLMGEELKVEDLLVILIKTKINEPIGSRQIVRVKLLYVEVREWIKKQYLTMCRVF</sequence>